<evidence type="ECO:0000313" key="2">
    <source>
        <dbReference type="Proteomes" id="UP000030745"/>
    </source>
</evidence>
<sequence>MRFAATYYKDIDMAACHRYVEACYEAMRSMYLDEPLVALALKASALLGDTRERIFGDCIYDHKVHNSFTNTFVGHDMPALPPGATHVAVGFVDLSWLASVSLTSPALKTPARWVGLEASVFCTAKTLVIRAMLQRRASVDSALQVWYSSCWTHATLTAFEEGVVAATLAARKASMPPPVLDVLVHWQRHVPSIKMARDEWSRKIAARALCAAASFASRDDRASALDYMLTGQLLGADVGSVTMSSLPPSLRSSRAWIESVFHAVDMEAVLRLHVASRTRGRSLMDACADYLRGRIARLQDRLVRGHVVVEILPPMALRASNVLVTHFLRTLAPHSIHNDVSRNPTHHSGYLINWPRLTKGAMAMDNPKDAALQQLVDATRADVARLYASSPGYACLGPVNHDIMPSMFLAHGLAKRYASKCVDQFAMYGAHVLQHRMRPYNVAAYSNVSLFFEWQFDHE</sequence>
<dbReference type="VEuPathDB" id="FungiDB:SPRG_07574"/>
<dbReference type="RefSeq" id="XP_012202098.1">
    <property type="nucleotide sequence ID" value="XM_012346708.1"/>
</dbReference>
<dbReference type="AlphaFoldDB" id="A0A067CKL4"/>
<dbReference type="Proteomes" id="UP000030745">
    <property type="component" value="Unassembled WGS sequence"/>
</dbReference>
<organism evidence="1 2">
    <name type="scientific">Saprolegnia parasitica (strain CBS 223.65)</name>
    <dbReference type="NCBI Taxonomy" id="695850"/>
    <lineage>
        <taxon>Eukaryota</taxon>
        <taxon>Sar</taxon>
        <taxon>Stramenopiles</taxon>
        <taxon>Oomycota</taxon>
        <taxon>Saprolegniomycetes</taxon>
        <taxon>Saprolegniales</taxon>
        <taxon>Saprolegniaceae</taxon>
        <taxon>Saprolegnia</taxon>
    </lineage>
</organism>
<name>A0A067CKL4_SAPPC</name>
<dbReference type="EMBL" id="KK583218">
    <property type="protein sequence ID" value="KDO27327.1"/>
    <property type="molecule type" value="Genomic_DNA"/>
</dbReference>
<dbReference type="GeneID" id="24129842"/>
<gene>
    <name evidence="1" type="ORF">SPRG_07574</name>
</gene>
<proteinExistence type="predicted"/>
<keyword evidence="2" id="KW-1185">Reference proteome</keyword>
<protein>
    <submittedName>
        <fullName evidence="1">Uncharacterized protein</fullName>
    </submittedName>
</protein>
<dbReference type="KEGG" id="spar:SPRG_07574"/>
<evidence type="ECO:0000313" key="1">
    <source>
        <dbReference type="EMBL" id="KDO27327.1"/>
    </source>
</evidence>
<accession>A0A067CKL4</accession>
<dbReference type="OrthoDB" id="79738at2759"/>
<dbReference type="OMA" id="MDACADY"/>
<reference evidence="1 2" key="1">
    <citation type="journal article" date="2013" name="PLoS Genet.">
        <title>Distinctive expansion of potential virulence genes in the genome of the oomycete fish pathogen Saprolegnia parasitica.</title>
        <authorList>
            <person name="Jiang R.H."/>
            <person name="de Bruijn I."/>
            <person name="Haas B.J."/>
            <person name="Belmonte R."/>
            <person name="Lobach L."/>
            <person name="Christie J."/>
            <person name="van den Ackerveken G."/>
            <person name="Bottin A."/>
            <person name="Bulone V."/>
            <person name="Diaz-Moreno S.M."/>
            <person name="Dumas B."/>
            <person name="Fan L."/>
            <person name="Gaulin E."/>
            <person name="Govers F."/>
            <person name="Grenville-Briggs L.J."/>
            <person name="Horner N.R."/>
            <person name="Levin J.Z."/>
            <person name="Mammella M."/>
            <person name="Meijer H.J."/>
            <person name="Morris P."/>
            <person name="Nusbaum C."/>
            <person name="Oome S."/>
            <person name="Phillips A.J."/>
            <person name="van Rooyen D."/>
            <person name="Rzeszutek E."/>
            <person name="Saraiva M."/>
            <person name="Secombes C.J."/>
            <person name="Seidl M.F."/>
            <person name="Snel B."/>
            <person name="Stassen J.H."/>
            <person name="Sykes S."/>
            <person name="Tripathy S."/>
            <person name="van den Berg H."/>
            <person name="Vega-Arreguin J.C."/>
            <person name="Wawra S."/>
            <person name="Young S.K."/>
            <person name="Zeng Q."/>
            <person name="Dieguez-Uribeondo J."/>
            <person name="Russ C."/>
            <person name="Tyler B.M."/>
            <person name="van West P."/>
        </authorList>
    </citation>
    <scope>NUCLEOTIDE SEQUENCE [LARGE SCALE GENOMIC DNA]</scope>
    <source>
        <strain evidence="1 2">CBS 223.65</strain>
    </source>
</reference>